<accession>A0A2K3DHK5</accession>
<keyword evidence="3" id="KW-1185">Reference proteome</keyword>
<organism evidence="2 3">
    <name type="scientific">Chlamydomonas reinhardtii</name>
    <name type="common">Chlamydomonas smithii</name>
    <dbReference type="NCBI Taxonomy" id="3055"/>
    <lineage>
        <taxon>Eukaryota</taxon>
        <taxon>Viridiplantae</taxon>
        <taxon>Chlorophyta</taxon>
        <taxon>core chlorophytes</taxon>
        <taxon>Chlorophyceae</taxon>
        <taxon>CS clade</taxon>
        <taxon>Chlamydomonadales</taxon>
        <taxon>Chlamydomonadaceae</taxon>
        <taxon>Chlamydomonas</taxon>
    </lineage>
</organism>
<dbReference type="AlphaFoldDB" id="A0A2K3DHK5"/>
<feature type="compositionally biased region" description="Low complexity" evidence="1">
    <location>
        <begin position="199"/>
        <end position="225"/>
    </location>
</feature>
<dbReference type="EMBL" id="CM008969">
    <property type="protein sequence ID" value="PNW80022.1"/>
    <property type="molecule type" value="Genomic_DNA"/>
</dbReference>
<evidence type="ECO:0000313" key="3">
    <source>
        <dbReference type="Proteomes" id="UP000006906"/>
    </source>
</evidence>
<sequence length="814" mass="88664">MANRPLRVAGEAWPGDAFVKHWGRPEPWRALTQKRRSLLLCLAASSHHAASLEAALTHCGVGLASEVLETAAAAGDLAACQRLVQEGCEGSYRSVQFAAYFGHLHVLQWAWAAGPHEARSLLWQALFGDEPFPLITVATWACAGGQGHVLTWLESGPPPPHQPHAVAASGGLAEEQEPGPSQGQEPGPSQGQGRGWGAAGQEQKQQQAAGRRGQQGQQGQQAQEQPMAFSPDPFTLRRMVQDAASHGHAHIVERLLGGPTGRYASLAAHWVPEDHYWILFNIPGAISPSKLLPPPPPPSKLLRGDASASRHVAEGSSPEVLQRFYDAWVPRVTRLDSDKERAQLLSQAVSSTSGGWQAKVEFLLSRWAAGGTAGQQAVARVMRAFGQELRSWRREVWASHDYAQRWRFLVAQGLPDGWQLQAVRQAAVSGNCTALAELLNAWAAPKTLPAPDPRWHHGGAHEQQPSRAAGPWPGPSLVQELGQMAVREGQLPVLHMLWQRYGPNVVQLGVKDIATSRAGSLETAWYLARMLEPVEGPRDVRPWREEADEVTAGDGEWDEALSSCVYAGADESLLGMLVERYRARMDLPQMVKYSSVQTLDWALGVARAQNEERVWLLKIQQERAEYWHGLPYEITTTFTMRQLWLLASRGNLAAASWLLDCGLLSPPTSLLPHPADFFRPGYDYVDEWEEGSDGFGGSSSSMWPDHTLEAPSRRVHAMGYLRLWVTHNMAVTGTAAASSAAGTASGVEAVAGGEGAAGGSSVSSSSSDHAALVQQWDRLVDFASTFQDPPLLPHQLEWLRRRRLEVVAGWAAAI</sequence>
<dbReference type="GO" id="GO:0046513">
    <property type="term" value="P:ceramide biosynthetic process"/>
    <property type="evidence" value="ECO:0000318"/>
    <property type="project" value="GO_Central"/>
</dbReference>
<feature type="region of interest" description="Disordered" evidence="1">
    <location>
        <begin position="450"/>
        <end position="471"/>
    </location>
</feature>
<dbReference type="KEGG" id="cre:CHLRE_08g374600v5"/>
<name>A0A2K3DHK5_CHLRE</name>
<dbReference type="GO" id="GO:0016020">
    <property type="term" value="C:membrane"/>
    <property type="evidence" value="ECO:0000318"/>
    <property type="project" value="GO_Central"/>
</dbReference>
<feature type="region of interest" description="Disordered" evidence="1">
    <location>
        <begin position="152"/>
        <end position="228"/>
    </location>
</feature>
<dbReference type="RefSeq" id="XP_042922143.1">
    <property type="nucleotide sequence ID" value="XM_043065142.1"/>
</dbReference>
<reference evidence="2 3" key="1">
    <citation type="journal article" date="2007" name="Science">
        <title>The Chlamydomonas genome reveals the evolution of key animal and plant functions.</title>
        <authorList>
            <person name="Merchant S.S."/>
            <person name="Prochnik S.E."/>
            <person name="Vallon O."/>
            <person name="Harris E.H."/>
            <person name="Karpowicz S.J."/>
            <person name="Witman G.B."/>
            <person name="Terry A."/>
            <person name="Salamov A."/>
            <person name="Fritz-Laylin L.K."/>
            <person name="Marechal-Drouard L."/>
            <person name="Marshall W.F."/>
            <person name="Qu L.H."/>
            <person name="Nelson D.R."/>
            <person name="Sanderfoot A.A."/>
            <person name="Spalding M.H."/>
            <person name="Kapitonov V.V."/>
            <person name="Ren Q."/>
            <person name="Ferris P."/>
            <person name="Lindquist E."/>
            <person name="Shapiro H."/>
            <person name="Lucas S.M."/>
            <person name="Grimwood J."/>
            <person name="Schmutz J."/>
            <person name="Cardol P."/>
            <person name="Cerutti H."/>
            <person name="Chanfreau G."/>
            <person name="Chen C.L."/>
            <person name="Cognat V."/>
            <person name="Croft M.T."/>
            <person name="Dent R."/>
            <person name="Dutcher S."/>
            <person name="Fernandez E."/>
            <person name="Fukuzawa H."/>
            <person name="Gonzalez-Ballester D."/>
            <person name="Gonzalez-Halphen D."/>
            <person name="Hallmann A."/>
            <person name="Hanikenne M."/>
            <person name="Hippler M."/>
            <person name="Inwood W."/>
            <person name="Jabbari K."/>
            <person name="Kalanon M."/>
            <person name="Kuras R."/>
            <person name="Lefebvre P.A."/>
            <person name="Lemaire S.D."/>
            <person name="Lobanov A.V."/>
            <person name="Lohr M."/>
            <person name="Manuell A."/>
            <person name="Meier I."/>
            <person name="Mets L."/>
            <person name="Mittag M."/>
            <person name="Mittelmeier T."/>
            <person name="Moroney J.V."/>
            <person name="Moseley J."/>
            <person name="Napoli C."/>
            <person name="Nedelcu A.M."/>
            <person name="Niyogi K."/>
            <person name="Novoselov S.V."/>
            <person name="Paulsen I.T."/>
            <person name="Pazour G."/>
            <person name="Purton S."/>
            <person name="Ral J.P."/>
            <person name="Riano-Pachon D.M."/>
            <person name="Riekhof W."/>
            <person name="Rymarquis L."/>
            <person name="Schroda M."/>
            <person name="Stern D."/>
            <person name="Umen J."/>
            <person name="Willows R."/>
            <person name="Wilson N."/>
            <person name="Zimmer S.L."/>
            <person name="Allmer J."/>
            <person name="Balk J."/>
            <person name="Bisova K."/>
            <person name="Chen C.J."/>
            <person name="Elias M."/>
            <person name="Gendler K."/>
            <person name="Hauser C."/>
            <person name="Lamb M.R."/>
            <person name="Ledford H."/>
            <person name="Long J.C."/>
            <person name="Minagawa J."/>
            <person name="Page M.D."/>
            <person name="Pan J."/>
            <person name="Pootakham W."/>
            <person name="Roje S."/>
            <person name="Rose A."/>
            <person name="Stahlberg E."/>
            <person name="Terauchi A.M."/>
            <person name="Yang P."/>
            <person name="Ball S."/>
            <person name="Bowler C."/>
            <person name="Dieckmann C.L."/>
            <person name="Gladyshev V.N."/>
            <person name="Green P."/>
            <person name="Jorgensen R."/>
            <person name="Mayfield S."/>
            <person name="Mueller-Roeber B."/>
            <person name="Rajamani S."/>
            <person name="Sayre R.T."/>
            <person name="Brokstein P."/>
            <person name="Dubchak I."/>
            <person name="Goodstein D."/>
            <person name="Hornick L."/>
            <person name="Huang Y.W."/>
            <person name="Jhaveri J."/>
            <person name="Luo Y."/>
            <person name="Martinez D."/>
            <person name="Ngau W.C."/>
            <person name="Otillar B."/>
            <person name="Poliakov A."/>
            <person name="Porter A."/>
            <person name="Szajkowski L."/>
            <person name="Werner G."/>
            <person name="Zhou K."/>
            <person name="Grigoriev I.V."/>
            <person name="Rokhsar D.S."/>
            <person name="Grossman A.R."/>
        </authorList>
    </citation>
    <scope>NUCLEOTIDE SEQUENCE [LARGE SCALE GENOMIC DNA]</scope>
    <source>
        <strain evidence="3">CC-503</strain>
    </source>
</reference>
<proteinExistence type="predicted"/>
<gene>
    <name evidence="2" type="ORF">CHLRE_08g374600v5</name>
</gene>
<feature type="compositionally biased region" description="Low complexity" evidence="1">
    <location>
        <begin position="178"/>
        <end position="189"/>
    </location>
</feature>
<dbReference type="Gramene" id="PNW80022">
    <property type="protein sequence ID" value="PNW80022"/>
    <property type="gene ID" value="CHLRE_08g374600v5"/>
</dbReference>
<dbReference type="InParanoid" id="A0A2K3DHK5"/>
<evidence type="ECO:0000313" key="2">
    <source>
        <dbReference type="EMBL" id="PNW80022.1"/>
    </source>
</evidence>
<dbReference type="GO" id="GO:0004620">
    <property type="term" value="F:phospholipase activity"/>
    <property type="evidence" value="ECO:0000318"/>
    <property type="project" value="GO_Central"/>
</dbReference>
<dbReference type="GO" id="GO:0071944">
    <property type="term" value="C:cell periphery"/>
    <property type="evidence" value="ECO:0000318"/>
    <property type="project" value="GO_Central"/>
</dbReference>
<dbReference type="GO" id="GO:0030149">
    <property type="term" value="P:sphingolipid catabolic process"/>
    <property type="evidence" value="ECO:0000318"/>
    <property type="project" value="GO_Central"/>
</dbReference>
<evidence type="ECO:0000256" key="1">
    <source>
        <dbReference type="SAM" id="MobiDB-lite"/>
    </source>
</evidence>
<dbReference type="GeneID" id="66054459"/>
<dbReference type="OrthoDB" id="10524992at2759"/>
<protein>
    <submittedName>
        <fullName evidence="2">Uncharacterized protein</fullName>
    </submittedName>
</protein>
<dbReference type="Proteomes" id="UP000006906">
    <property type="component" value="Chromosome 8"/>
</dbReference>
<dbReference type="PANTHER" id="PTHR12393">
    <property type="entry name" value="SPHINGOMYELIN PHOSPHODIESTERASE RELATED"/>
    <property type="match status" value="1"/>
</dbReference>
<dbReference type="PANTHER" id="PTHR12393:SF6">
    <property type="entry name" value="SPHINGOMYELIN PHOSPHODIESTERASE 2"/>
    <property type="match status" value="1"/>
</dbReference>
<dbReference type="GO" id="GO:0005783">
    <property type="term" value="C:endoplasmic reticulum"/>
    <property type="evidence" value="ECO:0000318"/>
    <property type="project" value="GO_Central"/>
</dbReference>